<dbReference type="AlphaFoldDB" id="A0A1I1ITX7"/>
<keyword evidence="1" id="KW-1133">Transmembrane helix</keyword>
<evidence type="ECO:0000259" key="2">
    <source>
        <dbReference type="PROSITE" id="PS50887"/>
    </source>
</evidence>
<feature type="transmembrane region" description="Helical" evidence="1">
    <location>
        <begin position="264"/>
        <end position="284"/>
    </location>
</feature>
<dbReference type="PANTHER" id="PTHR45138:SF9">
    <property type="entry name" value="DIGUANYLATE CYCLASE DGCM-RELATED"/>
    <property type="match status" value="1"/>
</dbReference>
<feature type="transmembrane region" description="Helical" evidence="1">
    <location>
        <begin position="9"/>
        <end position="27"/>
    </location>
</feature>
<dbReference type="SUPFAM" id="SSF55073">
    <property type="entry name" value="Nucleotide cyclase"/>
    <property type="match status" value="1"/>
</dbReference>
<dbReference type="SMART" id="SM00267">
    <property type="entry name" value="GGDEF"/>
    <property type="match status" value="1"/>
</dbReference>
<feature type="domain" description="GGDEF" evidence="2">
    <location>
        <begin position="410"/>
        <end position="548"/>
    </location>
</feature>
<keyword evidence="1" id="KW-0812">Transmembrane</keyword>
<dbReference type="GO" id="GO:0052621">
    <property type="term" value="F:diguanylate cyclase activity"/>
    <property type="evidence" value="ECO:0007669"/>
    <property type="project" value="TreeGrafter"/>
</dbReference>
<name>A0A1I1ITX7_RUMAL</name>
<organism evidence="3 4">
    <name type="scientific">Ruminococcus albus</name>
    <dbReference type="NCBI Taxonomy" id="1264"/>
    <lineage>
        <taxon>Bacteria</taxon>
        <taxon>Bacillati</taxon>
        <taxon>Bacillota</taxon>
        <taxon>Clostridia</taxon>
        <taxon>Eubacteriales</taxon>
        <taxon>Oscillospiraceae</taxon>
        <taxon>Ruminococcus</taxon>
    </lineage>
</organism>
<dbReference type="InterPro" id="IPR050469">
    <property type="entry name" value="Diguanylate_Cyclase"/>
</dbReference>
<dbReference type="InterPro" id="IPR029787">
    <property type="entry name" value="Nucleotide_cyclase"/>
</dbReference>
<dbReference type="NCBIfam" id="TIGR00254">
    <property type="entry name" value="GGDEF"/>
    <property type="match status" value="1"/>
</dbReference>
<feature type="transmembrane region" description="Helical" evidence="1">
    <location>
        <begin position="321"/>
        <end position="340"/>
    </location>
</feature>
<sequence>MKFLEKRYIGLYLFSIMIIVLILAFSIDKDVPVGKEYNVKKVGTDWTYERVKKEDENGRSILQLTMTHPLSDDIKGKTLSFKSYDSYVNAFLSDKPKVHSGELIYHFGEKPIFGDSPGTYTHFIHLPEEGGKYLNIVVDTVYPHKYMESYQVFSAEENELVYYYLKKEFNLSLMNIIMIVFGILLMVIHLVGSFKKINAPEAFSLGSLSLLFAVYSNCPLFFNQFLCCNPVAQYYMIYFSLFMLPLAAIQYFEDIVPTLNLKWLFFGFVVIELGLSVVHFTEIASYTRTVVIFTGALGAFAIITTFLMIQRFRLIDPEYRIGLLCLLGFAFANVVFYLFVSTVGDQSFIVRIGFIIYLAFEIVNGLRKIMNEVNRERETQLLHTLAYTDQLTGLGNRYALERDAEAIPLESISVMSMDLNLLKTTNDSFGHFGGDMLLVSAAKCMLSVFDKVYRVGGDEFIALLSDKSEDELKELHATLHDMMDKMNIDRSEYGEFAYEEEFLLSIAVGYASFNEGDENFERILSRADKAMYDEKNRMHDNKVPLSNR</sequence>
<evidence type="ECO:0000256" key="1">
    <source>
        <dbReference type="SAM" id="Phobius"/>
    </source>
</evidence>
<evidence type="ECO:0000313" key="3">
    <source>
        <dbReference type="EMBL" id="SFC39747.1"/>
    </source>
</evidence>
<evidence type="ECO:0000313" key="4">
    <source>
        <dbReference type="Proteomes" id="UP000182192"/>
    </source>
</evidence>
<feature type="transmembrane region" description="Helical" evidence="1">
    <location>
        <begin position="203"/>
        <end position="222"/>
    </location>
</feature>
<dbReference type="OrthoDB" id="9804955at2"/>
<dbReference type="CDD" id="cd01949">
    <property type="entry name" value="GGDEF"/>
    <property type="match status" value="1"/>
</dbReference>
<dbReference type="PROSITE" id="PS50887">
    <property type="entry name" value="GGDEF"/>
    <property type="match status" value="1"/>
</dbReference>
<dbReference type="InterPro" id="IPR043128">
    <property type="entry name" value="Rev_trsase/Diguanyl_cyclase"/>
</dbReference>
<dbReference type="PANTHER" id="PTHR45138">
    <property type="entry name" value="REGULATORY COMPONENTS OF SENSORY TRANSDUCTION SYSTEM"/>
    <property type="match status" value="1"/>
</dbReference>
<dbReference type="Gene3D" id="3.30.70.270">
    <property type="match status" value="1"/>
</dbReference>
<feature type="transmembrane region" description="Helical" evidence="1">
    <location>
        <begin position="234"/>
        <end position="252"/>
    </location>
</feature>
<dbReference type="RefSeq" id="WP_074961095.1">
    <property type="nucleotide sequence ID" value="NZ_FOKQ01000012.1"/>
</dbReference>
<keyword evidence="1" id="KW-0472">Membrane</keyword>
<dbReference type="Pfam" id="PF00990">
    <property type="entry name" value="GGDEF"/>
    <property type="match status" value="1"/>
</dbReference>
<gene>
    <name evidence="3" type="ORF">SAMN02910406_01645</name>
</gene>
<feature type="transmembrane region" description="Helical" evidence="1">
    <location>
        <begin position="346"/>
        <end position="366"/>
    </location>
</feature>
<dbReference type="EMBL" id="FOKQ01000012">
    <property type="protein sequence ID" value="SFC39747.1"/>
    <property type="molecule type" value="Genomic_DNA"/>
</dbReference>
<reference evidence="3 4" key="1">
    <citation type="submission" date="2016-10" db="EMBL/GenBank/DDBJ databases">
        <authorList>
            <person name="de Groot N.N."/>
        </authorList>
    </citation>
    <scope>NUCLEOTIDE SEQUENCE [LARGE SCALE GENOMIC DNA]</scope>
    <source>
        <strain evidence="3 4">AR67</strain>
    </source>
</reference>
<dbReference type="eggNOG" id="COG2199">
    <property type="taxonomic scope" value="Bacteria"/>
</dbReference>
<accession>A0A1I1ITX7</accession>
<feature type="transmembrane region" description="Helical" evidence="1">
    <location>
        <begin position="290"/>
        <end position="309"/>
    </location>
</feature>
<dbReference type="InterPro" id="IPR000160">
    <property type="entry name" value="GGDEF_dom"/>
</dbReference>
<feature type="transmembrane region" description="Helical" evidence="1">
    <location>
        <begin position="169"/>
        <end position="191"/>
    </location>
</feature>
<dbReference type="Proteomes" id="UP000182192">
    <property type="component" value="Unassembled WGS sequence"/>
</dbReference>
<protein>
    <submittedName>
        <fullName evidence="3">Diguanylate cyclase (GGDEF) domain-containing protein</fullName>
    </submittedName>
</protein>
<proteinExistence type="predicted"/>